<dbReference type="PANTHER" id="PTHR35604:SF2">
    <property type="entry name" value="TRANSPOSASE INSH FOR INSERTION SEQUENCE ELEMENT IS5A-RELATED"/>
    <property type="match status" value="1"/>
</dbReference>
<dbReference type="InterPro" id="IPR008490">
    <property type="entry name" value="Transposase_InsH_N"/>
</dbReference>
<organism evidence="3 4">
    <name type="scientific">Candidatus Methylocalor cossyra</name>
    <dbReference type="NCBI Taxonomy" id="3108543"/>
    <lineage>
        <taxon>Bacteria</taxon>
        <taxon>Pseudomonadati</taxon>
        <taxon>Pseudomonadota</taxon>
        <taxon>Gammaproteobacteria</taxon>
        <taxon>Methylococcales</taxon>
        <taxon>Methylococcaceae</taxon>
        <taxon>Candidatus Methylocalor</taxon>
    </lineage>
</organism>
<dbReference type="Proteomes" id="UP001497493">
    <property type="component" value="Plasmid 2"/>
</dbReference>
<dbReference type="EMBL" id="OZ026885">
    <property type="protein sequence ID" value="CAL1242095.1"/>
    <property type="molecule type" value="Genomic_DNA"/>
</dbReference>
<protein>
    <recommendedName>
        <fullName evidence="2">Transposase InsH N-terminal domain-containing protein</fullName>
    </recommendedName>
</protein>
<feature type="domain" description="Transposase InsH N-terminal" evidence="2">
    <location>
        <begin position="34"/>
        <end position="132"/>
    </location>
</feature>
<accession>A0ABM9NN54</accession>
<evidence type="ECO:0000256" key="1">
    <source>
        <dbReference type="SAM" id="MobiDB-lite"/>
    </source>
</evidence>
<keyword evidence="3" id="KW-0614">Plasmid</keyword>
<feature type="region of interest" description="Disordered" evidence="1">
    <location>
        <begin position="177"/>
        <end position="225"/>
    </location>
</feature>
<keyword evidence="4" id="KW-1185">Reference proteome</keyword>
<sequence>MDEVFDRLNYPLYFCENDDAWRRGHPRGLFSDVSLEDRIPKNHPLRRMRLWVDGLLASPSDECAARYAHPGRPSVIPEKLLRALLLHVLDTIRSERQLVERLDYHVLFRWFVGLGLDDPVWDRTVFCANRDRLLSEGIACDFAIAEGQGLVSDEHFTVDSTLIEAWASHTRFVWKDGSGPRRPAGRNPKVDLTGEKRSNTTHESTTDPDARWYKKANSPKPSGAL</sequence>
<dbReference type="Pfam" id="PF05598">
    <property type="entry name" value="DUF772"/>
    <property type="match status" value="1"/>
</dbReference>
<geneLocation type="plasmid" evidence="3 4">
    <name>2</name>
</geneLocation>
<name>A0ABM9NN54_9GAMM</name>
<evidence type="ECO:0000313" key="3">
    <source>
        <dbReference type="EMBL" id="CAL1242095.1"/>
    </source>
</evidence>
<gene>
    <name evidence="3" type="ORF">MECH1_V1_P0163</name>
</gene>
<proteinExistence type="predicted"/>
<reference evidence="3 4" key="1">
    <citation type="submission" date="2024-04" db="EMBL/GenBank/DDBJ databases">
        <authorList>
            <person name="Cremers G."/>
        </authorList>
    </citation>
    <scope>NUCLEOTIDE SEQUENCE [LARGE SCALE GENOMIC DNA]</scope>
    <source>
        <strain evidence="3">MeCH1-AG</strain>
        <plasmid evidence="3 4">2</plasmid>
    </source>
</reference>
<dbReference type="PANTHER" id="PTHR35604">
    <property type="entry name" value="TRANSPOSASE INSH FOR INSERTION SEQUENCE ELEMENT IS5A-RELATED"/>
    <property type="match status" value="1"/>
</dbReference>
<evidence type="ECO:0000259" key="2">
    <source>
        <dbReference type="Pfam" id="PF05598"/>
    </source>
</evidence>
<feature type="compositionally biased region" description="Basic and acidic residues" evidence="1">
    <location>
        <begin position="188"/>
        <end position="212"/>
    </location>
</feature>
<evidence type="ECO:0000313" key="4">
    <source>
        <dbReference type="Proteomes" id="UP001497493"/>
    </source>
</evidence>